<evidence type="ECO:0008006" key="4">
    <source>
        <dbReference type="Google" id="ProtNLM"/>
    </source>
</evidence>
<keyword evidence="3" id="KW-1185">Reference proteome</keyword>
<keyword evidence="1" id="KW-0812">Transmembrane</keyword>
<gene>
    <name evidence="2" type="ORF">ADK38_24420</name>
</gene>
<evidence type="ECO:0000313" key="2">
    <source>
        <dbReference type="EMBL" id="KOG87619.1"/>
    </source>
</evidence>
<feature type="transmembrane region" description="Helical" evidence="1">
    <location>
        <begin position="20"/>
        <end position="41"/>
    </location>
</feature>
<comment type="caution">
    <text evidence="2">The sequence shown here is derived from an EMBL/GenBank/DDBJ whole genome shotgun (WGS) entry which is preliminary data.</text>
</comment>
<evidence type="ECO:0000313" key="3">
    <source>
        <dbReference type="Proteomes" id="UP000037020"/>
    </source>
</evidence>
<dbReference type="Proteomes" id="UP000037020">
    <property type="component" value="Unassembled WGS sequence"/>
</dbReference>
<sequence length="124" mass="12263">MSRESAARPYATPHAPYAPHAPYVVAVLYCAAGALAAVSLAGTLRSGITDPHVALAFGGLIAVGELARQGAGAHPGDREPAPLAAAGALAYALLGETDRHPTSHGALQVLAVVLAATLAGAAPR</sequence>
<keyword evidence="1" id="KW-0472">Membrane</keyword>
<reference evidence="2 3" key="1">
    <citation type="submission" date="2015-07" db="EMBL/GenBank/DDBJ databases">
        <authorList>
            <person name="Ju K.-S."/>
            <person name="Doroghazi J.R."/>
            <person name="Metcalf W.W."/>
        </authorList>
    </citation>
    <scope>NUCLEOTIDE SEQUENCE [LARGE SCALE GENOMIC DNA]</scope>
    <source>
        <strain evidence="2 3">NRRL B-3589</strain>
    </source>
</reference>
<dbReference type="EMBL" id="LGUT01002122">
    <property type="protein sequence ID" value="KOG87619.1"/>
    <property type="molecule type" value="Genomic_DNA"/>
</dbReference>
<evidence type="ECO:0000256" key="1">
    <source>
        <dbReference type="SAM" id="Phobius"/>
    </source>
</evidence>
<organism evidence="2 3">
    <name type="scientific">Streptomyces varsoviensis</name>
    <dbReference type="NCBI Taxonomy" id="67373"/>
    <lineage>
        <taxon>Bacteria</taxon>
        <taxon>Bacillati</taxon>
        <taxon>Actinomycetota</taxon>
        <taxon>Actinomycetes</taxon>
        <taxon>Kitasatosporales</taxon>
        <taxon>Streptomycetaceae</taxon>
        <taxon>Streptomyces</taxon>
    </lineage>
</organism>
<protein>
    <recommendedName>
        <fullName evidence="4">Metal-dependent phosphohydrolase</fullName>
    </recommendedName>
</protein>
<keyword evidence="1" id="KW-1133">Transmembrane helix</keyword>
<accession>A0ABR5J2H8</accession>
<name>A0ABR5J2H8_9ACTN</name>
<feature type="non-terminal residue" evidence="2">
    <location>
        <position position="124"/>
    </location>
</feature>
<proteinExistence type="predicted"/>